<evidence type="ECO:0000313" key="9">
    <source>
        <dbReference type="Proteomes" id="UP001499933"/>
    </source>
</evidence>
<dbReference type="Proteomes" id="UP001499933">
    <property type="component" value="Unassembled WGS sequence"/>
</dbReference>
<accession>A0ABN2RIJ9</accession>
<reference evidence="8 9" key="1">
    <citation type="journal article" date="2019" name="Int. J. Syst. Evol. Microbiol.">
        <title>The Global Catalogue of Microorganisms (GCM) 10K type strain sequencing project: providing services to taxonomists for standard genome sequencing and annotation.</title>
        <authorList>
            <consortium name="The Broad Institute Genomics Platform"/>
            <consortium name="The Broad Institute Genome Sequencing Center for Infectious Disease"/>
            <person name="Wu L."/>
            <person name="Ma J."/>
        </authorList>
    </citation>
    <scope>NUCLEOTIDE SEQUENCE [LARGE SCALE GENOMIC DNA]</scope>
    <source>
        <strain evidence="8 9">JCM 14901</strain>
    </source>
</reference>
<dbReference type="InterPro" id="IPR050109">
    <property type="entry name" value="HTH-type_TetR-like_transc_reg"/>
</dbReference>
<proteinExistence type="predicted"/>
<keyword evidence="9" id="KW-1185">Reference proteome</keyword>
<feature type="region of interest" description="Disordered" evidence="6">
    <location>
        <begin position="1"/>
        <end position="32"/>
    </location>
</feature>
<dbReference type="PROSITE" id="PS50977">
    <property type="entry name" value="HTH_TETR_2"/>
    <property type="match status" value="1"/>
</dbReference>
<sequence length="245" mass="26688">MGKTEEGPEDTVEMMTQTPSPSRTRKPRGEYAKTSAKRMAILDAALEVFAESGYRSGSLRDVAGKVGMSEAGLLHHFPNKSSLLAAVLDRRDQHSFERVPFGTDDGEDSLRGLVDLAAYNASIPGVVELYCVLSAEATAPDHPAHEYFTGRYELTRTSIREAFESLERQGRLMEGVTPQRAAVATIAMMDGLQVQWLLDREVVDMSQALDEFFRSFVAGFDGAAPDDPETRGVEDPVPSVSAVSA</sequence>
<dbReference type="SUPFAM" id="SSF48498">
    <property type="entry name" value="Tetracyclin repressor-like, C-terminal domain"/>
    <property type="match status" value="1"/>
</dbReference>
<evidence type="ECO:0000256" key="4">
    <source>
        <dbReference type="ARBA" id="ARBA00023163"/>
    </source>
</evidence>
<dbReference type="Pfam" id="PF00440">
    <property type="entry name" value="TetR_N"/>
    <property type="match status" value="1"/>
</dbReference>
<dbReference type="EMBL" id="BAAAOG010000012">
    <property type="protein sequence ID" value="GAA1969688.1"/>
    <property type="molecule type" value="Genomic_DNA"/>
</dbReference>
<keyword evidence="4" id="KW-0804">Transcription</keyword>
<feature type="domain" description="HTH tetR-type" evidence="7">
    <location>
        <begin position="35"/>
        <end position="95"/>
    </location>
</feature>
<dbReference type="InterPro" id="IPR001647">
    <property type="entry name" value="HTH_TetR"/>
</dbReference>
<keyword evidence="3 5" id="KW-0238">DNA-binding</keyword>
<dbReference type="InterPro" id="IPR039538">
    <property type="entry name" value="BetI_C"/>
</dbReference>
<evidence type="ECO:0000256" key="2">
    <source>
        <dbReference type="ARBA" id="ARBA00023015"/>
    </source>
</evidence>
<comment type="caution">
    <text evidence="8">The sequence shown here is derived from an EMBL/GenBank/DDBJ whole genome shotgun (WGS) entry which is preliminary data.</text>
</comment>
<evidence type="ECO:0000256" key="6">
    <source>
        <dbReference type="SAM" id="MobiDB-lite"/>
    </source>
</evidence>
<feature type="DNA-binding region" description="H-T-H motif" evidence="5">
    <location>
        <begin position="58"/>
        <end position="77"/>
    </location>
</feature>
<keyword evidence="1" id="KW-0678">Repressor</keyword>
<dbReference type="PRINTS" id="PR00455">
    <property type="entry name" value="HTHTETR"/>
</dbReference>
<dbReference type="PANTHER" id="PTHR30055">
    <property type="entry name" value="HTH-TYPE TRANSCRIPTIONAL REGULATOR RUTR"/>
    <property type="match status" value="1"/>
</dbReference>
<dbReference type="Pfam" id="PF13977">
    <property type="entry name" value="TetR_C_6"/>
    <property type="match status" value="1"/>
</dbReference>
<evidence type="ECO:0000313" key="8">
    <source>
        <dbReference type="EMBL" id="GAA1969688.1"/>
    </source>
</evidence>
<dbReference type="SUPFAM" id="SSF46689">
    <property type="entry name" value="Homeodomain-like"/>
    <property type="match status" value="1"/>
</dbReference>
<evidence type="ECO:0000256" key="3">
    <source>
        <dbReference type="ARBA" id="ARBA00023125"/>
    </source>
</evidence>
<dbReference type="InterPro" id="IPR036271">
    <property type="entry name" value="Tet_transcr_reg_TetR-rel_C_sf"/>
</dbReference>
<organism evidence="8 9">
    <name type="scientific">Microbacterium deminutum</name>
    <dbReference type="NCBI Taxonomy" id="344164"/>
    <lineage>
        <taxon>Bacteria</taxon>
        <taxon>Bacillati</taxon>
        <taxon>Actinomycetota</taxon>
        <taxon>Actinomycetes</taxon>
        <taxon>Micrococcales</taxon>
        <taxon>Microbacteriaceae</taxon>
        <taxon>Microbacterium</taxon>
    </lineage>
</organism>
<evidence type="ECO:0000259" key="7">
    <source>
        <dbReference type="PROSITE" id="PS50977"/>
    </source>
</evidence>
<protein>
    <submittedName>
        <fullName evidence="8">TetR/AcrR family transcriptional regulator</fullName>
    </submittedName>
</protein>
<dbReference type="PANTHER" id="PTHR30055:SF226">
    <property type="entry name" value="HTH-TYPE TRANSCRIPTIONAL REGULATOR PKSA"/>
    <property type="match status" value="1"/>
</dbReference>
<dbReference type="Gene3D" id="1.10.357.10">
    <property type="entry name" value="Tetracycline Repressor, domain 2"/>
    <property type="match status" value="1"/>
</dbReference>
<evidence type="ECO:0000256" key="5">
    <source>
        <dbReference type="PROSITE-ProRule" id="PRU00335"/>
    </source>
</evidence>
<keyword evidence="2" id="KW-0805">Transcription regulation</keyword>
<evidence type="ECO:0000256" key="1">
    <source>
        <dbReference type="ARBA" id="ARBA00022491"/>
    </source>
</evidence>
<feature type="region of interest" description="Disordered" evidence="6">
    <location>
        <begin position="225"/>
        <end position="245"/>
    </location>
</feature>
<gene>
    <name evidence="8" type="ORF">GCM10009776_35960</name>
</gene>
<dbReference type="InterPro" id="IPR009057">
    <property type="entry name" value="Homeodomain-like_sf"/>
</dbReference>
<name>A0ABN2RIJ9_9MICO</name>